<protein>
    <recommendedName>
        <fullName evidence="2">PITH domain-containing protein</fullName>
    </recommendedName>
</protein>
<evidence type="ECO:0000256" key="1">
    <source>
        <dbReference type="ARBA" id="ARBA00025788"/>
    </source>
</evidence>
<accession>A0AAD7U4T4</accession>
<dbReference type="InterPro" id="IPR037047">
    <property type="entry name" value="PITH_dom_sf"/>
</dbReference>
<sequence length="178" mass="19267">MASSSAVGTQAQAAAASTSIVDLSDLVVKEKCHCLNDSPGKPFGNVFIGDERLVCESEDDEQLLMTFEFREAVRLHSINVVAPANDHGPKTIKLFVNKQSIDFADCNDLPASQLLVLGPDDVAADRVCKLKMQNFTYVNLLSVFVEDNHGADVSQISSIKFFGSPLPSTNMKDFKKAG</sequence>
<dbReference type="InterPro" id="IPR008979">
    <property type="entry name" value="Galactose-bd-like_sf"/>
</dbReference>
<organism evidence="3 4">
    <name type="scientific">Chrysophaeum taylorii</name>
    <dbReference type="NCBI Taxonomy" id="2483200"/>
    <lineage>
        <taxon>Eukaryota</taxon>
        <taxon>Sar</taxon>
        <taxon>Stramenopiles</taxon>
        <taxon>Ochrophyta</taxon>
        <taxon>Pelagophyceae</taxon>
        <taxon>Pelagomonadales</taxon>
        <taxon>Pelagomonadaceae</taxon>
        <taxon>Chrysophaeum</taxon>
    </lineage>
</organism>
<evidence type="ECO:0000259" key="2">
    <source>
        <dbReference type="PROSITE" id="PS51532"/>
    </source>
</evidence>
<evidence type="ECO:0000313" key="3">
    <source>
        <dbReference type="EMBL" id="KAJ8598286.1"/>
    </source>
</evidence>
<dbReference type="PANTHER" id="PTHR12175:SF5">
    <property type="entry name" value="OS03G0795500 PROTEIN"/>
    <property type="match status" value="1"/>
</dbReference>
<dbReference type="Pfam" id="PF06201">
    <property type="entry name" value="PITH"/>
    <property type="match status" value="1"/>
</dbReference>
<name>A0AAD7U4T4_9STRA</name>
<dbReference type="AlphaFoldDB" id="A0AAD7U4T4"/>
<comment type="similarity">
    <text evidence="1">Belongs to the PITHD1 family.</text>
</comment>
<dbReference type="GO" id="GO:0005737">
    <property type="term" value="C:cytoplasm"/>
    <property type="evidence" value="ECO:0007669"/>
    <property type="project" value="UniProtKB-ARBA"/>
</dbReference>
<dbReference type="Proteomes" id="UP001230188">
    <property type="component" value="Unassembled WGS sequence"/>
</dbReference>
<proteinExistence type="inferred from homology"/>
<gene>
    <name evidence="3" type="ORF">CTAYLR_005983</name>
</gene>
<dbReference type="InterPro" id="IPR045099">
    <property type="entry name" value="PITH1-like"/>
</dbReference>
<dbReference type="PANTHER" id="PTHR12175">
    <property type="entry name" value="AD039 HT014 THIOREDOXIN FAMILY TRP26"/>
    <property type="match status" value="1"/>
</dbReference>
<dbReference type="Gene3D" id="2.60.120.470">
    <property type="entry name" value="PITH domain"/>
    <property type="match status" value="1"/>
</dbReference>
<keyword evidence="4" id="KW-1185">Reference proteome</keyword>
<dbReference type="InterPro" id="IPR010400">
    <property type="entry name" value="PITH_dom"/>
</dbReference>
<dbReference type="SUPFAM" id="SSF49785">
    <property type="entry name" value="Galactose-binding domain-like"/>
    <property type="match status" value="1"/>
</dbReference>
<comment type="caution">
    <text evidence="3">The sequence shown here is derived from an EMBL/GenBank/DDBJ whole genome shotgun (WGS) entry which is preliminary data.</text>
</comment>
<dbReference type="EMBL" id="JAQMWT010000679">
    <property type="protein sequence ID" value="KAJ8598286.1"/>
    <property type="molecule type" value="Genomic_DNA"/>
</dbReference>
<evidence type="ECO:0000313" key="4">
    <source>
        <dbReference type="Proteomes" id="UP001230188"/>
    </source>
</evidence>
<reference evidence="3" key="1">
    <citation type="submission" date="2023-01" db="EMBL/GenBank/DDBJ databases">
        <title>Metagenome sequencing of chrysophaentin producing Chrysophaeum taylorii.</title>
        <authorList>
            <person name="Davison J."/>
            <person name="Bewley C."/>
        </authorList>
    </citation>
    <scope>NUCLEOTIDE SEQUENCE</scope>
    <source>
        <strain evidence="3">NIES-1699</strain>
    </source>
</reference>
<dbReference type="PROSITE" id="PS51532">
    <property type="entry name" value="PITH"/>
    <property type="match status" value="1"/>
</dbReference>
<feature type="domain" description="PITH" evidence="2">
    <location>
        <begin position="12"/>
        <end position="178"/>
    </location>
</feature>